<evidence type="ECO:0000256" key="5">
    <source>
        <dbReference type="ARBA" id="ARBA00022842"/>
    </source>
</evidence>
<evidence type="ECO:0000313" key="14">
    <source>
        <dbReference type="Proteomes" id="UP000256877"/>
    </source>
</evidence>
<dbReference type="CDD" id="cd03089">
    <property type="entry name" value="PMM_PGM"/>
    <property type="match status" value="1"/>
</dbReference>
<dbReference type="InterPro" id="IPR005843">
    <property type="entry name" value="A-D-PHexomutase_C"/>
</dbReference>
<comment type="similarity">
    <text evidence="2 7">Belongs to the phosphohexose mutase family.</text>
</comment>
<dbReference type="Pfam" id="PF02878">
    <property type="entry name" value="PGM_PMM_I"/>
    <property type="match status" value="1"/>
</dbReference>
<evidence type="ECO:0000256" key="3">
    <source>
        <dbReference type="ARBA" id="ARBA00022553"/>
    </source>
</evidence>
<evidence type="ECO:0000259" key="9">
    <source>
        <dbReference type="Pfam" id="PF02878"/>
    </source>
</evidence>
<comment type="cofactor">
    <cofactor evidence="1">
        <name>Mg(2+)</name>
        <dbReference type="ChEBI" id="CHEBI:18420"/>
    </cofactor>
</comment>
<evidence type="ECO:0000313" key="13">
    <source>
        <dbReference type="EMBL" id="RFA97496.1"/>
    </source>
</evidence>
<dbReference type="InterPro" id="IPR005844">
    <property type="entry name" value="A-D-PHexomutase_a/b/a-I"/>
</dbReference>
<dbReference type="Proteomes" id="UP000257123">
    <property type="component" value="Unassembled WGS sequence"/>
</dbReference>
<evidence type="ECO:0000256" key="6">
    <source>
        <dbReference type="ARBA" id="ARBA00023235"/>
    </source>
</evidence>
<evidence type="ECO:0000259" key="11">
    <source>
        <dbReference type="Pfam" id="PF02880"/>
    </source>
</evidence>
<dbReference type="Proteomes" id="UP000256877">
    <property type="component" value="Unassembled WGS sequence"/>
</dbReference>
<evidence type="ECO:0000259" key="10">
    <source>
        <dbReference type="Pfam" id="PF02879"/>
    </source>
</evidence>
<dbReference type="PANTHER" id="PTHR43771:SF1">
    <property type="entry name" value="PHOSPHOMANNOMUTASE"/>
    <property type="match status" value="1"/>
</dbReference>
<dbReference type="PANTHER" id="PTHR43771">
    <property type="entry name" value="PHOSPHOMANNOMUTASE"/>
    <property type="match status" value="1"/>
</dbReference>
<dbReference type="InterPro" id="IPR036900">
    <property type="entry name" value="A-D-PHexomutase_C_sf"/>
</dbReference>
<keyword evidence="3" id="KW-0597">Phosphoprotein</keyword>
<feature type="domain" description="Alpha-D-phosphohexomutase alpha/beta/alpha" evidence="11">
    <location>
        <begin position="243"/>
        <end position="351"/>
    </location>
</feature>
<dbReference type="InterPro" id="IPR016055">
    <property type="entry name" value="A-D-PHexomutase_a/b/a-I/II/III"/>
</dbReference>
<comment type="caution">
    <text evidence="13">The sequence shown here is derived from an EMBL/GenBank/DDBJ whole genome shotgun (WGS) entry which is preliminary data.</text>
</comment>
<keyword evidence="5 7" id="KW-0460">Magnesium</keyword>
<dbReference type="GO" id="GO:0000287">
    <property type="term" value="F:magnesium ion binding"/>
    <property type="evidence" value="ECO:0007669"/>
    <property type="project" value="InterPro"/>
</dbReference>
<dbReference type="EMBL" id="NMUF01000026">
    <property type="protein sequence ID" value="RFA97496.1"/>
    <property type="molecule type" value="Genomic_DNA"/>
</dbReference>
<keyword evidence="6" id="KW-0413">Isomerase</keyword>
<dbReference type="SUPFAM" id="SSF55957">
    <property type="entry name" value="Phosphoglucomutase, C-terminal domain"/>
    <property type="match status" value="1"/>
</dbReference>
<dbReference type="Pfam" id="PF02879">
    <property type="entry name" value="PGM_PMM_II"/>
    <property type="match status" value="1"/>
</dbReference>
<feature type="domain" description="Alpha-D-phosphohexomutase alpha/beta/alpha" evidence="9">
    <location>
        <begin position="3"/>
        <end position="125"/>
    </location>
</feature>
<organism evidence="13 14">
    <name type="scientific">Pyrobaculum aerophilum</name>
    <dbReference type="NCBI Taxonomy" id="13773"/>
    <lineage>
        <taxon>Archaea</taxon>
        <taxon>Thermoproteota</taxon>
        <taxon>Thermoprotei</taxon>
        <taxon>Thermoproteales</taxon>
        <taxon>Thermoproteaceae</taxon>
        <taxon>Pyrobaculum</taxon>
    </lineage>
</organism>
<dbReference type="OrthoDB" id="10363at2157"/>
<dbReference type="PRINTS" id="PR00509">
    <property type="entry name" value="PGMPMM"/>
</dbReference>
<gene>
    <name evidence="12" type="ORF">CGL51_03025</name>
    <name evidence="13" type="ORF">CGL52_09210</name>
</gene>
<evidence type="ECO:0000313" key="15">
    <source>
        <dbReference type="Proteomes" id="UP000257123"/>
    </source>
</evidence>
<dbReference type="Gene3D" id="3.30.310.50">
    <property type="entry name" value="Alpha-D-phosphohexomutase, C-terminal domain"/>
    <property type="match status" value="1"/>
</dbReference>
<dbReference type="Pfam" id="PF02880">
    <property type="entry name" value="PGM_PMM_III"/>
    <property type="match status" value="1"/>
</dbReference>
<dbReference type="Gene3D" id="3.40.120.10">
    <property type="entry name" value="Alpha-D-Glucose-1,6-Bisphosphate, subunit A, domain 3"/>
    <property type="match status" value="3"/>
</dbReference>
<name>A0A371R1W5_9CREN</name>
<protein>
    <submittedName>
        <fullName evidence="13">Phosphomannomutase</fullName>
    </submittedName>
</protein>
<evidence type="ECO:0000256" key="4">
    <source>
        <dbReference type="ARBA" id="ARBA00022723"/>
    </source>
</evidence>
<dbReference type="InterPro" id="IPR016066">
    <property type="entry name" value="A-D-PHexomutase_CS"/>
</dbReference>
<dbReference type="GO" id="GO:0016868">
    <property type="term" value="F:intramolecular phosphotransferase activity"/>
    <property type="evidence" value="ECO:0007669"/>
    <property type="project" value="InterPro"/>
</dbReference>
<dbReference type="EMBL" id="NMUE01000006">
    <property type="protein sequence ID" value="RFA97433.1"/>
    <property type="molecule type" value="Genomic_DNA"/>
</dbReference>
<dbReference type="SUPFAM" id="SSF53738">
    <property type="entry name" value="Phosphoglucomutase, first 3 domains"/>
    <property type="match status" value="3"/>
</dbReference>
<dbReference type="RefSeq" id="WP_116420641.1">
    <property type="nucleotide sequence ID" value="NZ_NMUE01000006.1"/>
</dbReference>
<dbReference type="GO" id="GO:0005975">
    <property type="term" value="P:carbohydrate metabolic process"/>
    <property type="evidence" value="ECO:0007669"/>
    <property type="project" value="InterPro"/>
</dbReference>
<evidence type="ECO:0000256" key="7">
    <source>
        <dbReference type="RuleBase" id="RU004326"/>
    </source>
</evidence>
<evidence type="ECO:0000313" key="12">
    <source>
        <dbReference type="EMBL" id="RFA97433.1"/>
    </source>
</evidence>
<dbReference type="InterPro" id="IPR005845">
    <property type="entry name" value="A-D-PHexomutase_a/b/a-II"/>
</dbReference>
<proteinExistence type="inferred from homology"/>
<dbReference type="Pfam" id="PF00408">
    <property type="entry name" value="PGM_PMM_IV"/>
    <property type="match status" value="1"/>
</dbReference>
<evidence type="ECO:0000256" key="2">
    <source>
        <dbReference type="ARBA" id="ARBA00010231"/>
    </source>
</evidence>
<dbReference type="AlphaFoldDB" id="A0A371R1W5"/>
<dbReference type="InterPro" id="IPR005846">
    <property type="entry name" value="A-D-PHexomutase_a/b/a-III"/>
</dbReference>
<feature type="domain" description="Alpha-D-phosphohexomutase alpha/beta/alpha" evidence="10">
    <location>
        <begin position="136"/>
        <end position="238"/>
    </location>
</feature>
<dbReference type="PROSITE" id="PS00710">
    <property type="entry name" value="PGM_PMM"/>
    <property type="match status" value="1"/>
</dbReference>
<evidence type="ECO:0000259" key="8">
    <source>
        <dbReference type="Pfam" id="PF00408"/>
    </source>
</evidence>
<reference evidence="14 15" key="1">
    <citation type="submission" date="2017-07" db="EMBL/GenBank/DDBJ databases">
        <title>Draft genome sequence of aerobic hyperthermophilic archaea, Pyrobaculum aerophilum YKB31 and YKB32.</title>
        <authorList>
            <person name="Mochizuki T."/>
            <person name="Berliner A.J."/>
            <person name="Yoshida-Takashima Y."/>
            <person name="Takaki Y."/>
            <person name="Nunoura T."/>
            <person name="Takai K."/>
        </authorList>
    </citation>
    <scope>NUCLEOTIDE SEQUENCE [LARGE SCALE GENOMIC DNA]</scope>
    <source>
        <strain evidence="12 15">YKB31</strain>
        <strain evidence="13 14">YKB32</strain>
    </source>
</reference>
<sequence length="429" mass="47881">MSVFKAYDIRGVVGSELTDELVEKIGYAISKFFNGSDVIVGMDVRTHSFKIAEALSRGLLAGGHVIFIGTSTTPIAHFASQTLQKPAVMITASHNPPEYNGMKIMKSGGLDLESHEIQQLASMLETPPITKRGVVYVNDVLSKYFDYMFNRFGKLDFSIGFDPANAAGVVLKPLLDRVFKKVVAINDYPDGRFPAHLPDPEKAENLRQLRSLVVENKLDVGIALDGDCDRVGIVTSSGEIFRPEKVVYALLNYYARPGDVVVLDVTMPLYLEKVAEKKGVKIIRQRVGHSFQKPTAVKHNALFWAEYSGHIGFREHNYFDDGIYAALKLLSILSEVGITLDEVLKNAPKVYEERIDIRFPDPKKAMGDIKRKISGMEFYEIDGVDIRTKEGRILIRPSNTEPLIRVKIESETKEGFEKLKALLSQLVSL</sequence>
<accession>A0A371R1W5</accession>
<evidence type="ECO:0000256" key="1">
    <source>
        <dbReference type="ARBA" id="ARBA00001946"/>
    </source>
</evidence>
<keyword evidence="4 7" id="KW-0479">Metal-binding</keyword>
<feature type="domain" description="Alpha-D-phosphohexomutase C-terminal" evidence="8">
    <location>
        <begin position="358"/>
        <end position="421"/>
    </location>
</feature>
<dbReference type="InterPro" id="IPR005841">
    <property type="entry name" value="Alpha-D-phosphohexomutase_SF"/>
</dbReference>